<evidence type="ECO:0000313" key="1">
    <source>
        <dbReference type="EMBL" id="KAK7500739.1"/>
    </source>
</evidence>
<accession>A0ABD0LNY8</accession>
<evidence type="ECO:0000313" key="2">
    <source>
        <dbReference type="Proteomes" id="UP001519460"/>
    </source>
</evidence>
<keyword evidence="2" id="KW-1185">Reference proteome</keyword>
<proteinExistence type="predicted"/>
<dbReference type="AlphaFoldDB" id="A0ABD0LNY8"/>
<name>A0ABD0LNY8_9CAEN</name>
<gene>
    <name evidence="1" type="ORF">BaRGS_00007983</name>
</gene>
<protein>
    <submittedName>
        <fullName evidence="1">Uncharacterized protein</fullName>
    </submittedName>
</protein>
<organism evidence="1 2">
    <name type="scientific">Batillaria attramentaria</name>
    <dbReference type="NCBI Taxonomy" id="370345"/>
    <lineage>
        <taxon>Eukaryota</taxon>
        <taxon>Metazoa</taxon>
        <taxon>Spiralia</taxon>
        <taxon>Lophotrochozoa</taxon>
        <taxon>Mollusca</taxon>
        <taxon>Gastropoda</taxon>
        <taxon>Caenogastropoda</taxon>
        <taxon>Sorbeoconcha</taxon>
        <taxon>Cerithioidea</taxon>
        <taxon>Batillariidae</taxon>
        <taxon>Batillaria</taxon>
    </lineage>
</organism>
<reference evidence="1 2" key="1">
    <citation type="journal article" date="2023" name="Sci. Data">
        <title>Genome assembly of the Korean intertidal mud-creeper Batillaria attramentaria.</title>
        <authorList>
            <person name="Patra A.K."/>
            <person name="Ho P.T."/>
            <person name="Jun S."/>
            <person name="Lee S.J."/>
            <person name="Kim Y."/>
            <person name="Won Y.J."/>
        </authorList>
    </citation>
    <scope>NUCLEOTIDE SEQUENCE [LARGE SCALE GENOMIC DNA]</scope>
    <source>
        <strain evidence="1">Wonlab-2016</strain>
    </source>
</reference>
<dbReference type="Proteomes" id="UP001519460">
    <property type="component" value="Unassembled WGS sequence"/>
</dbReference>
<sequence>MQALCHTHTTEQLQTSINKSHKITVYNETILKPDDDMDNAKDTLTTKIQDEKATEGTIKKTTQVTATLALNMATGKSKAQPDMQLPKQHLKLHERIKQNI</sequence>
<comment type="caution">
    <text evidence="1">The sequence shown here is derived from an EMBL/GenBank/DDBJ whole genome shotgun (WGS) entry which is preliminary data.</text>
</comment>
<dbReference type="EMBL" id="JACVVK020000035">
    <property type="protein sequence ID" value="KAK7500739.1"/>
    <property type="molecule type" value="Genomic_DNA"/>
</dbReference>